<feature type="domain" description="Bacterial Ig-like" evidence="2">
    <location>
        <begin position="98"/>
        <end position="192"/>
    </location>
</feature>
<dbReference type="EMBL" id="RAHH01000075">
    <property type="protein sequence ID" value="RJT30338.1"/>
    <property type="molecule type" value="Genomic_DNA"/>
</dbReference>
<accession>A0A419N1N1</accession>
<feature type="domain" description="Bacterial Ig-like" evidence="2">
    <location>
        <begin position="527"/>
        <end position="608"/>
    </location>
</feature>
<comment type="caution">
    <text evidence="3">The sequence shown here is derived from an EMBL/GenBank/DDBJ whole genome shotgun (WGS) entry which is preliminary data.</text>
</comment>
<organism evidence="3 4">
    <name type="scientific">Rahnella woolbedingensis</name>
    <dbReference type="NCBI Taxonomy" id="1510574"/>
    <lineage>
        <taxon>Bacteria</taxon>
        <taxon>Pseudomonadati</taxon>
        <taxon>Pseudomonadota</taxon>
        <taxon>Gammaproteobacteria</taxon>
        <taxon>Enterobacterales</taxon>
        <taxon>Yersiniaceae</taxon>
        <taxon>Rahnella</taxon>
    </lineage>
</organism>
<feature type="domain" description="Bacterial Ig-like" evidence="2">
    <location>
        <begin position="410"/>
        <end position="504"/>
    </location>
</feature>
<feature type="domain" description="Bacterial Ig-like" evidence="2">
    <location>
        <begin position="618"/>
        <end position="712"/>
    </location>
</feature>
<feature type="region of interest" description="Disordered" evidence="1">
    <location>
        <begin position="315"/>
        <end position="335"/>
    </location>
</feature>
<dbReference type="Gene3D" id="3.30.420.430">
    <property type="match status" value="7"/>
</dbReference>
<proteinExistence type="predicted"/>
<feature type="non-terminal residue" evidence="3">
    <location>
        <position position="736"/>
    </location>
</feature>
<feature type="compositionally biased region" description="Polar residues" evidence="1">
    <location>
        <begin position="321"/>
        <end position="335"/>
    </location>
</feature>
<gene>
    <name evidence="3" type="ORF">D6C13_25190</name>
</gene>
<sequence>TQNIDVAQNGSTNDSTPQIQGTGEANGDIITVYNGDEVLGSAVVGADGSWTFTPDALADGTYDITVTETDAAGNVSDPSNAYDFTINTVAPEAPVITDVVDDSGEQNVDVAPNGATNDNTPQIQGTGNAEGDVITVYNGSHVLGSAVVGADGSWTFTPDALADGLYDITVTETDAAGNVSDPSAAYDFTIDTVAPAAPVITDVVDDSSEQPVDVAQNGFTNDTTPQIQGTGNAEGDIITVYNGSEVLGSAVVGADGSWTFTPDALADGQYDITVTETDAAGNESVPSNAYDFTVDTVAPAAPVITDVVDDSSAQPVDVAPNGSTNDTTPQIQGTGNAEGDIITVYNGDEVLGSAVVGADGSWTFTPDALADGLYDITVTETDAAGNESAPSNAYDFTVNTVAPVAPVITDVVDDSGEQNVDVAQNGSTSDTTPQIQGTGDAEGDIITVYNNGSAIGSAVVGADGTWTFTPDALADGQYDITVTETDAAGNVSEASNAYDFTVDTVAPVAPVITDVVDDSAGQPVDVAQNGSTNDTTPQIQGTGEAEGDIITVYNGSEVLGSAMVGADGTWTFTPDALADGKYDITVTETDAAGNVSDPSNAYDFTIDTVAPVTPVITDVVDDSGEQNVDVAPNGSTNDTTPQIQGTGEAEGDIITVYNGDEVLGSAVVGADGTWTFTPDALADGQYDITVTETDAAGNESAPSNAYDFTVNTVAPVTPVITDVVDDSGEQNVDVAP</sequence>
<feature type="non-terminal residue" evidence="3">
    <location>
        <position position="1"/>
    </location>
</feature>
<feature type="compositionally biased region" description="Polar residues" evidence="1">
    <location>
        <begin position="633"/>
        <end position="645"/>
    </location>
</feature>
<evidence type="ECO:0000256" key="1">
    <source>
        <dbReference type="SAM" id="MobiDB-lite"/>
    </source>
</evidence>
<name>A0A419N1N1_9GAMM</name>
<feature type="region of interest" description="Disordered" evidence="1">
    <location>
        <begin position="523"/>
        <end position="544"/>
    </location>
</feature>
<reference evidence="3 4" key="1">
    <citation type="submission" date="2018-09" db="EMBL/GenBank/DDBJ databases">
        <authorList>
            <person name="Le Fleche-Mateos A."/>
        </authorList>
    </citation>
    <scope>NUCLEOTIDE SEQUENCE [LARGE SCALE GENOMIC DNA]</scope>
    <source>
        <strain evidence="3 4">DSM 27399</strain>
    </source>
</reference>
<dbReference type="AlphaFoldDB" id="A0A419N1N1"/>
<dbReference type="InterPro" id="IPR044016">
    <property type="entry name" value="Big_13"/>
</dbReference>
<evidence type="ECO:0000259" key="2">
    <source>
        <dbReference type="Pfam" id="PF19077"/>
    </source>
</evidence>
<evidence type="ECO:0000313" key="4">
    <source>
        <dbReference type="Proteomes" id="UP000284908"/>
    </source>
</evidence>
<dbReference type="Pfam" id="PF19077">
    <property type="entry name" value="Big_13"/>
    <property type="match status" value="7"/>
</dbReference>
<feature type="region of interest" description="Disordered" evidence="1">
    <location>
        <begin position="625"/>
        <end position="646"/>
    </location>
</feature>
<feature type="domain" description="Bacterial Ig-like" evidence="2">
    <location>
        <begin position="8"/>
        <end position="88"/>
    </location>
</feature>
<feature type="region of interest" description="Disordered" evidence="1">
    <location>
        <begin position="1"/>
        <end position="23"/>
    </location>
</feature>
<keyword evidence="4" id="KW-1185">Reference proteome</keyword>
<feature type="compositionally biased region" description="Polar residues" evidence="1">
    <location>
        <begin position="528"/>
        <end position="541"/>
    </location>
</feature>
<dbReference type="NCBIfam" id="NF033510">
    <property type="entry name" value="Ca_tandemer"/>
    <property type="match status" value="7"/>
</dbReference>
<evidence type="ECO:0000313" key="3">
    <source>
        <dbReference type="EMBL" id="RJT30338.1"/>
    </source>
</evidence>
<dbReference type="Proteomes" id="UP000284908">
    <property type="component" value="Unassembled WGS sequence"/>
</dbReference>
<feature type="domain" description="Bacterial Ig-like" evidence="2">
    <location>
        <begin position="321"/>
        <end position="400"/>
    </location>
</feature>
<protein>
    <recommendedName>
        <fullName evidence="2">Bacterial Ig-like domain-containing protein</fullName>
    </recommendedName>
</protein>
<feature type="domain" description="Bacterial Ig-like" evidence="2">
    <location>
        <begin position="215"/>
        <end position="296"/>
    </location>
</feature>